<organism evidence="2 3">
    <name type="scientific">Endocarpon pusillum</name>
    <dbReference type="NCBI Taxonomy" id="364733"/>
    <lineage>
        <taxon>Eukaryota</taxon>
        <taxon>Fungi</taxon>
        <taxon>Dikarya</taxon>
        <taxon>Ascomycota</taxon>
        <taxon>Pezizomycotina</taxon>
        <taxon>Eurotiomycetes</taxon>
        <taxon>Chaetothyriomycetidae</taxon>
        <taxon>Verrucariales</taxon>
        <taxon>Verrucariaceae</taxon>
        <taxon>Endocarpon</taxon>
    </lineage>
</organism>
<evidence type="ECO:0000313" key="3">
    <source>
        <dbReference type="Proteomes" id="UP000606974"/>
    </source>
</evidence>
<keyword evidence="3" id="KW-1185">Reference proteome</keyword>
<evidence type="ECO:0000313" key="2">
    <source>
        <dbReference type="EMBL" id="KAF7506096.1"/>
    </source>
</evidence>
<accession>A0A8H7E492</accession>
<sequence>MPSHSRGALQLRAVLYNWSSLNYLHGHISQHHEFIKRGKGVRQKSTIPFDDAQRGAKPVSIQDNKHACALNEEPPRPDPAFQIPENFSKFAPGLPINSSPAGTAAADVRSVLQKEKQKFLHSPDGLKCVQHSLTRITRNEGRKINFSEATKAKGIDCCPSIDRSSLPRTSSLGNDHVDASRGLEAWTKSICDKKSPSKSHRNQFLMHSNGIPTPSEMLLAALPTEAQKDFSSRHGNKMDLSHIAIRQWERVPWKERRMVKRLHAKRRTVEIHSPQKQPTKQVSLCAILARYIAARGASELRASEYIKDAEDLCYLHLRGYSPDHVQTWAEVLISSNANQAVWKFTTLADTISPSGGPSLPTFLLLFILRARSLKATSLRLLLDYIWTYYIGEVPRSEGLVNIRSIDDGPAMILVIRLIRHARMVWPNALEEIASIVGRLVGRESDGLVVNLSRHRIQNYSHFYNRLLSLFAMRTSLRPFASIAIQQRSQFCLIRKMTKFKPHLPVTREGFRALIKVQLAHKKTDSERDWATRKALSWPPWKEELLGIEADSEDPGKNSRAADVLLRMIEAGYSPSHWEECARVFAGWDTDGSPTIQTRTLLSPASVLQDADQRPKTKEPHSDKDGTWAARILATRTLKEAWGCFTAFEKFSGGTNAIEPHNAMLARLLHVKRKDDNRTEEVTSVVPGDGKETWPEPTSSHDFLYVSSDPPTVDDFFDTMIKRGLRPGVHLLAQLLDKATSIAEGLKYINASTLRQSEKDVLCGHTAKNGDEVRTILSGVPNHVIATYVRMLCRMRSTPGINFTLPPGHGPQETTTKEERTTSPFYYAQSFVWALQPSYRPIWYALLQVPKHPNLEPPVLQRLATSLPYNLRDMHELGLDLDFDGFRDIGRILEENVLGPYLVMTPQQQELCRDRRLKSVFLCKSLFNAMAHGGSAEDKQDFARSSQWLPLNHPSAAQGRTRLIHVPSPPVLHRTIRILGMGEDNASILTLLRWMDCFAPELGSLANELANSKMLVRETITAVRYLLEERWRYEGLDGSADLRNESQPAQKELLSEAKAIVEQHGDEWGGWSTDEELCRYHHLNRIKAGRLRENLGLAH</sequence>
<evidence type="ECO:0000256" key="1">
    <source>
        <dbReference type="SAM" id="MobiDB-lite"/>
    </source>
</evidence>
<gene>
    <name evidence="2" type="ORF">GJ744_012247</name>
</gene>
<dbReference type="EMBL" id="JAACFV010000094">
    <property type="protein sequence ID" value="KAF7506096.1"/>
    <property type="molecule type" value="Genomic_DNA"/>
</dbReference>
<feature type="region of interest" description="Disordered" evidence="1">
    <location>
        <begin position="599"/>
        <end position="624"/>
    </location>
</feature>
<protein>
    <submittedName>
        <fullName evidence="2">Uncharacterized protein</fullName>
    </submittedName>
</protein>
<proteinExistence type="predicted"/>
<comment type="caution">
    <text evidence="2">The sequence shown here is derived from an EMBL/GenBank/DDBJ whole genome shotgun (WGS) entry which is preliminary data.</text>
</comment>
<dbReference type="OrthoDB" id="410701at2759"/>
<reference evidence="2" key="1">
    <citation type="submission" date="2020-02" db="EMBL/GenBank/DDBJ databases">
        <authorList>
            <person name="Palmer J.M."/>
        </authorList>
    </citation>
    <scope>NUCLEOTIDE SEQUENCE</scope>
    <source>
        <strain evidence="2">EPUS1.4</strain>
        <tissue evidence="2">Thallus</tissue>
    </source>
</reference>
<dbReference type="AlphaFoldDB" id="A0A8H7E492"/>
<dbReference type="Proteomes" id="UP000606974">
    <property type="component" value="Unassembled WGS sequence"/>
</dbReference>
<name>A0A8H7E492_9EURO</name>
<feature type="compositionally biased region" description="Basic and acidic residues" evidence="1">
    <location>
        <begin position="610"/>
        <end position="624"/>
    </location>
</feature>